<keyword evidence="2" id="KW-1133">Transmembrane helix</keyword>
<dbReference type="Proteomes" id="UP000807825">
    <property type="component" value="Unassembled WGS sequence"/>
</dbReference>
<sequence length="283" mass="31102">MPGTTKHKISASRMVCDILSGMNESELKLKYGLRDNSIDQVLSKLVAAGKLTETEIRTWRKSNEDRGPVPQVRAGISNWRCPSCNAPQLEEPDECPVCGVVIKKLLSRREHGENIPPTIEQSSSLGKAWLIAVASIIAFAIVGTGLIWWSKHRAEHKPGITALSTKPQPSGVANTERYSDQVSSEQEGTWDTLSSEKPDGGASDMDSSPGSRFPPDRTSRGDSPSRQTEKPSGSQTSPHREKEPPSDKYRTGVLRQFTSKDFKEEVAEASKTFPVVFQFFSST</sequence>
<comment type="caution">
    <text evidence="3">The sequence shown here is derived from an EMBL/GenBank/DDBJ whole genome shotgun (WGS) entry which is preliminary data.</text>
</comment>
<accession>A0A9D6V794</accession>
<evidence type="ECO:0000313" key="4">
    <source>
        <dbReference type="Proteomes" id="UP000807825"/>
    </source>
</evidence>
<reference evidence="3" key="1">
    <citation type="submission" date="2020-07" db="EMBL/GenBank/DDBJ databases">
        <title>Huge and variable diversity of episymbiotic CPR bacteria and DPANN archaea in groundwater ecosystems.</title>
        <authorList>
            <person name="He C.Y."/>
            <person name="Keren R."/>
            <person name="Whittaker M."/>
            <person name="Farag I.F."/>
            <person name="Doudna J."/>
            <person name="Cate J.H.D."/>
            <person name="Banfield J.F."/>
        </authorList>
    </citation>
    <scope>NUCLEOTIDE SEQUENCE</scope>
    <source>
        <strain evidence="3">NC_groundwater_1664_Pr3_B-0.1um_52_9</strain>
    </source>
</reference>
<gene>
    <name evidence="3" type="ORF">HY912_20555</name>
</gene>
<protein>
    <submittedName>
        <fullName evidence="3">Uncharacterized protein</fullName>
    </submittedName>
</protein>
<feature type="compositionally biased region" description="Polar residues" evidence="1">
    <location>
        <begin position="180"/>
        <end position="193"/>
    </location>
</feature>
<evidence type="ECO:0000313" key="3">
    <source>
        <dbReference type="EMBL" id="MBI5251890.1"/>
    </source>
</evidence>
<feature type="compositionally biased region" description="Polar residues" evidence="1">
    <location>
        <begin position="162"/>
        <end position="173"/>
    </location>
</feature>
<evidence type="ECO:0000256" key="2">
    <source>
        <dbReference type="SAM" id="Phobius"/>
    </source>
</evidence>
<organism evidence="3 4">
    <name type="scientific">Desulfomonile tiedjei</name>
    <dbReference type="NCBI Taxonomy" id="2358"/>
    <lineage>
        <taxon>Bacteria</taxon>
        <taxon>Pseudomonadati</taxon>
        <taxon>Thermodesulfobacteriota</taxon>
        <taxon>Desulfomonilia</taxon>
        <taxon>Desulfomonilales</taxon>
        <taxon>Desulfomonilaceae</taxon>
        <taxon>Desulfomonile</taxon>
    </lineage>
</organism>
<feature type="compositionally biased region" description="Polar residues" evidence="1">
    <location>
        <begin position="221"/>
        <end position="237"/>
    </location>
</feature>
<name>A0A9D6V794_9BACT</name>
<dbReference type="EMBL" id="JACRDE010000538">
    <property type="protein sequence ID" value="MBI5251890.1"/>
    <property type="molecule type" value="Genomic_DNA"/>
</dbReference>
<dbReference type="AlphaFoldDB" id="A0A9D6V794"/>
<evidence type="ECO:0000256" key="1">
    <source>
        <dbReference type="SAM" id="MobiDB-lite"/>
    </source>
</evidence>
<keyword evidence="2" id="KW-0812">Transmembrane</keyword>
<feature type="transmembrane region" description="Helical" evidence="2">
    <location>
        <begin position="128"/>
        <end position="149"/>
    </location>
</feature>
<feature type="compositionally biased region" description="Basic and acidic residues" evidence="1">
    <location>
        <begin position="238"/>
        <end position="250"/>
    </location>
</feature>
<proteinExistence type="predicted"/>
<keyword evidence="2" id="KW-0472">Membrane</keyword>
<feature type="region of interest" description="Disordered" evidence="1">
    <location>
        <begin position="160"/>
        <end position="253"/>
    </location>
</feature>